<dbReference type="EMBL" id="CP081297">
    <property type="protein sequence ID" value="QZD87127.1"/>
    <property type="molecule type" value="Genomic_DNA"/>
</dbReference>
<proteinExistence type="inferred from homology"/>
<keyword evidence="5" id="KW-0378">Hydrolase</keyword>
<evidence type="ECO:0000256" key="3">
    <source>
        <dbReference type="ARBA" id="ARBA00022679"/>
    </source>
</evidence>
<evidence type="ECO:0000256" key="2">
    <source>
        <dbReference type="ARBA" id="ARBA00007353"/>
    </source>
</evidence>
<dbReference type="RefSeq" id="WP_221422668.1">
    <property type="nucleotide sequence ID" value="NZ_CP081297.1"/>
</dbReference>
<evidence type="ECO:0000256" key="11">
    <source>
        <dbReference type="SAM" id="MobiDB-lite"/>
    </source>
</evidence>
<dbReference type="CDD" id="cd16833">
    <property type="entry name" value="YfiH"/>
    <property type="match status" value="1"/>
</dbReference>
<comment type="catalytic activity">
    <reaction evidence="1">
        <text>inosine + phosphate = alpha-D-ribose 1-phosphate + hypoxanthine</text>
        <dbReference type="Rhea" id="RHEA:27646"/>
        <dbReference type="ChEBI" id="CHEBI:17368"/>
        <dbReference type="ChEBI" id="CHEBI:17596"/>
        <dbReference type="ChEBI" id="CHEBI:43474"/>
        <dbReference type="ChEBI" id="CHEBI:57720"/>
        <dbReference type="EC" id="2.4.2.1"/>
    </reaction>
    <physiologicalReaction direction="left-to-right" evidence="1">
        <dbReference type="Rhea" id="RHEA:27647"/>
    </physiologicalReaction>
</comment>
<evidence type="ECO:0000256" key="9">
    <source>
        <dbReference type="ARBA" id="ARBA00049893"/>
    </source>
</evidence>
<keyword evidence="4" id="KW-0479">Metal-binding</keyword>
<dbReference type="InterPro" id="IPR038371">
    <property type="entry name" value="Cu_polyphenol_OxRdtase_sf"/>
</dbReference>
<sequence length="220" mass="23584">MAEIIRSTALGRVPHGFSAREALVHDDILPGAPLALLEQVHSSEVCVLHEFTADRPQADALVTDQRGLLVGIVTADCAPVLLADAEAGVVAAAHAGWRGAHGGILENTVGEMERLGARRDRIVAAIGPTIAQQSYEVDSALKSQFEAADERFFAPGKDGRFQFDLPAYVADRLAKADVDRIDDLALDTYGEPARFHSYRRATHRGQPSAGRQLSVIGLTP</sequence>
<gene>
    <name evidence="12" type="primary">pgeF</name>
    <name evidence="12" type="ORF">K3166_13335</name>
</gene>
<comment type="catalytic activity">
    <reaction evidence="8">
        <text>adenosine + phosphate = alpha-D-ribose 1-phosphate + adenine</text>
        <dbReference type="Rhea" id="RHEA:27642"/>
        <dbReference type="ChEBI" id="CHEBI:16335"/>
        <dbReference type="ChEBI" id="CHEBI:16708"/>
        <dbReference type="ChEBI" id="CHEBI:43474"/>
        <dbReference type="ChEBI" id="CHEBI:57720"/>
        <dbReference type="EC" id="2.4.2.1"/>
    </reaction>
    <physiologicalReaction direction="left-to-right" evidence="8">
        <dbReference type="Rhea" id="RHEA:27643"/>
    </physiologicalReaction>
</comment>
<protein>
    <recommendedName>
        <fullName evidence="10">Purine nucleoside phosphorylase</fullName>
    </recommendedName>
</protein>
<evidence type="ECO:0000256" key="4">
    <source>
        <dbReference type="ARBA" id="ARBA00022723"/>
    </source>
</evidence>
<accession>A0ABX8ZHZ7</accession>
<evidence type="ECO:0000313" key="13">
    <source>
        <dbReference type="Proteomes" id="UP000824280"/>
    </source>
</evidence>
<dbReference type="InterPro" id="IPR003730">
    <property type="entry name" value="Cu_polyphenol_OxRdtase"/>
</dbReference>
<comment type="catalytic activity">
    <reaction evidence="9">
        <text>S-methyl-5'-thioadenosine + phosphate = 5-(methylsulfanyl)-alpha-D-ribose 1-phosphate + adenine</text>
        <dbReference type="Rhea" id="RHEA:11852"/>
        <dbReference type="ChEBI" id="CHEBI:16708"/>
        <dbReference type="ChEBI" id="CHEBI:17509"/>
        <dbReference type="ChEBI" id="CHEBI:43474"/>
        <dbReference type="ChEBI" id="CHEBI:58533"/>
        <dbReference type="EC" id="2.4.2.28"/>
    </reaction>
    <physiologicalReaction direction="left-to-right" evidence="9">
        <dbReference type="Rhea" id="RHEA:11853"/>
    </physiologicalReaction>
</comment>
<dbReference type="SUPFAM" id="SSF64438">
    <property type="entry name" value="CNF1/YfiH-like putative cysteine hydrolases"/>
    <property type="match status" value="1"/>
</dbReference>
<evidence type="ECO:0000256" key="8">
    <source>
        <dbReference type="ARBA" id="ARBA00048968"/>
    </source>
</evidence>
<organism evidence="12 13">
    <name type="scientific">Qipengyuania psychrotolerans</name>
    <dbReference type="NCBI Taxonomy" id="2867238"/>
    <lineage>
        <taxon>Bacteria</taxon>
        <taxon>Pseudomonadati</taxon>
        <taxon>Pseudomonadota</taxon>
        <taxon>Alphaproteobacteria</taxon>
        <taxon>Sphingomonadales</taxon>
        <taxon>Erythrobacteraceae</taxon>
        <taxon>Qipengyuania</taxon>
    </lineage>
</organism>
<keyword evidence="13" id="KW-1185">Reference proteome</keyword>
<dbReference type="Proteomes" id="UP000824280">
    <property type="component" value="Chromosome"/>
</dbReference>
<dbReference type="NCBIfam" id="TIGR00726">
    <property type="entry name" value="peptidoglycan editing factor PgeF"/>
    <property type="match status" value="1"/>
</dbReference>
<evidence type="ECO:0000256" key="7">
    <source>
        <dbReference type="ARBA" id="ARBA00047989"/>
    </source>
</evidence>
<comment type="similarity">
    <text evidence="2 10">Belongs to the purine nucleoside phosphorylase YfiH/LACC1 family.</text>
</comment>
<keyword evidence="3" id="KW-0808">Transferase</keyword>
<evidence type="ECO:0000256" key="1">
    <source>
        <dbReference type="ARBA" id="ARBA00000553"/>
    </source>
</evidence>
<keyword evidence="6" id="KW-0862">Zinc</keyword>
<reference evidence="12 13" key="1">
    <citation type="submission" date="2021-08" db="EMBL/GenBank/DDBJ databases">
        <title>Comparative Genomics Analysis of the Genus Qipengyuania Reveals Extensive Genetic Diversity and Metabolic Versatility, Including the Description of Fifteen Novel Species.</title>
        <authorList>
            <person name="Liu Y."/>
        </authorList>
    </citation>
    <scope>NUCLEOTIDE SEQUENCE [LARGE SCALE GENOMIC DNA]</scope>
    <source>
        <strain evidence="12 13">1XM2-8</strain>
    </source>
</reference>
<dbReference type="PANTHER" id="PTHR30616">
    <property type="entry name" value="UNCHARACTERIZED PROTEIN YFIH"/>
    <property type="match status" value="1"/>
</dbReference>
<evidence type="ECO:0000313" key="12">
    <source>
        <dbReference type="EMBL" id="QZD87127.1"/>
    </source>
</evidence>
<evidence type="ECO:0000256" key="10">
    <source>
        <dbReference type="RuleBase" id="RU361274"/>
    </source>
</evidence>
<comment type="catalytic activity">
    <reaction evidence="7">
        <text>adenosine + H2O + H(+) = inosine + NH4(+)</text>
        <dbReference type="Rhea" id="RHEA:24408"/>
        <dbReference type="ChEBI" id="CHEBI:15377"/>
        <dbReference type="ChEBI" id="CHEBI:15378"/>
        <dbReference type="ChEBI" id="CHEBI:16335"/>
        <dbReference type="ChEBI" id="CHEBI:17596"/>
        <dbReference type="ChEBI" id="CHEBI:28938"/>
        <dbReference type="EC" id="3.5.4.4"/>
    </reaction>
    <physiologicalReaction direction="left-to-right" evidence="7">
        <dbReference type="Rhea" id="RHEA:24409"/>
    </physiologicalReaction>
</comment>
<dbReference type="Gene3D" id="3.60.140.10">
    <property type="entry name" value="CNF1/YfiH-like putative cysteine hydrolases"/>
    <property type="match status" value="1"/>
</dbReference>
<feature type="region of interest" description="Disordered" evidence="11">
    <location>
        <begin position="200"/>
        <end position="220"/>
    </location>
</feature>
<dbReference type="Pfam" id="PF02578">
    <property type="entry name" value="Cu-oxidase_4"/>
    <property type="match status" value="1"/>
</dbReference>
<dbReference type="PANTHER" id="PTHR30616:SF2">
    <property type="entry name" value="PURINE NUCLEOSIDE PHOSPHORYLASE LACC1"/>
    <property type="match status" value="1"/>
</dbReference>
<name>A0ABX8ZHZ7_9SPHN</name>
<dbReference type="InterPro" id="IPR011324">
    <property type="entry name" value="Cytotoxic_necrot_fac-like_cat"/>
</dbReference>
<evidence type="ECO:0000256" key="6">
    <source>
        <dbReference type="ARBA" id="ARBA00022833"/>
    </source>
</evidence>
<evidence type="ECO:0000256" key="5">
    <source>
        <dbReference type="ARBA" id="ARBA00022801"/>
    </source>
</evidence>